<reference evidence="2 3" key="1">
    <citation type="submission" date="2023-08" db="EMBL/GenBank/DDBJ databases">
        <title>Black Yeasts Isolated from many extreme environments.</title>
        <authorList>
            <person name="Coleine C."/>
            <person name="Stajich J.E."/>
            <person name="Selbmann L."/>
        </authorList>
    </citation>
    <scope>NUCLEOTIDE SEQUENCE [LARGE SCALE GENOMIC DNA]</scope>
    <source>
        <strain evidence="2 3">CCFEE 5910</strain>
    </source>
</reference>
<dbReference type="InterPro" id="IPR041698">
    <property type="entry name" value="Methyltransf_25"/>
</dbReference>
<organism evidence="2 3">
    <name type="scientific">Lithohypha guttulata</name>
    <dbReference type="NCBI Taxonomy" id="1690604"/>
    <lineage>
        <taxon>Eukaryota</taxon>
        <taxon>Fungi</taxon>
        <taxon>Dikarya</taxon>
        <taxon>Ascomycota</taxon>
        <taxon>Pezizomycotina</taxon>
        <taxon>Eurotiomycetes</taxon>
        <taxon>Chaetothyriomycetidae</taxon>
        <taxon>Chaetothyriales</taxon>
        <taxon>Trichomeriaceae</taxon>
        <taxon>Lithohypha</taxon>
    </lineage>
</organism>
<dbReference type="AlphaFoldDB" id="A0AAN7SUS0"/>
<dbReference type="GO" id="GO:0008168">
    <property type="term" value="F:methyltransferase activity"/>
    <property type="evidence" value="ECO:0007669"/>
    <property type="project" value="TreeGrafter"/>
</dbReference>
<gene>
    <name evidence="2" type="ORF">LTR05_007234</name>
</gene>
<dbReference type="SUPFAM" id="SSF53335">
    <property type="entry name" value="S-adenosyl-L-methionine-dependent methyltransferases"/>
    <property type="match status" value="1"/>
</dbReference>
<keyword evidence="3" id="KW-1185">Reference proteome</keyword>
<accession>A0AAN7SUS0</accession>
<dbReference type="Proteomes" id="UP001309876">
    <property type="component" value="Unassembled WGS sequence"/>
</dbReference>
<protein>
    <recommendedName>
        <fullName evidence="1">Methyltransferase domain-containing protein</fullName>
    </recommendedName>
</protein>
<dbReference type="CDD" id="cd02440">
    <property type="entry name" value="AdoMet_MTases"/>
    <property type="match status" value="1"/>
</dbReference>
<evidence type="ECO:0000259" key="1">
    <source>
        <dbReference type="Pfam" id="PF13649"/>
    </source>
</evidence>
<sequence>MSDRSADANETLARAYALSGAPDDVQQFYKEWAENYDKDVSGMQYTFPQMAAEALAEVTNQDLAKVRILDAGCGTGLVGVCLAQLGAKNIEGLDISPEMLQRASQTSVYTNLEVADLTKSIARQNEEYDAAICVGTLTKGHLGPQLLDELIRVVKRNGYLAATIGGGLWQHGGFKTKVDELVKHKSVTIVKSTGTGVTISKHDAGWLVVLKRL</sequence>
<evidence type="ECO:0000313" key="2">
    <source>
        <dbReference type="EMBL" id="KAK5082092.1"/>
    </source>
</evidence>
<comment type="caution">
    <text evidence="2">The sequence shown here is derived from an EMBL/GenBank/DDBJ whole genome shotgun (WGS) entry which is preliminary data.</text>
</comment>
<dbReference type="PANTHER" id="PTHR42912">
    <property type="entry name" value="METHYLTRANSFERASE"/>
    <property type="match status" value="1"/>
</dbReference>
<dbReference type="InterPro" id="IPR050508">
    <property type="entry name" value="Methyltransf_Superfamily"/>
</dbReference>
<feature type="domain" description="Methyltransferase" evidence="1">
    <location>
        <begin position="68"/>
        <end position="158"/>
    </location>
</feature>
<dbReference type="Pfam" id="PF13649">
    <property type="entry name" value="Methyltransf_25"/>
    <property type="match status" value="1"/>
</dbReference>
<dbReference type="InterPro" id="IPR029063">
    <property type="entry name" value="SAM-dependent_MTases_sf"/>
</dbReference>
<evidence type="ECO:0000313" key="3">
    <source>
        <dbReference type="Proteomes" id="UP001309876"/>
    </source>
</evidence>
<proteinExistence type="predicted"/>
<dbReference type="Gene3D" id="3.40.50.150">
    <property type="entry name" value="Vaccinia Virus protein VP39"/>
    <property type="match status" value="1"/>
</dbReference>
<name>A0AAN7SUS0_9EURO</name>
<dbReference type="EMBL" id="JAVRRJ010000008">
    <property type="protein sequence ID" value="KAK5082092.1"/>
    <property type="molecule type" value="Genomic_DNA"/>
</dbReference>